<accession>A0ABS7F529</accession>
<reference evidence="1 2" key="1">
    <citation type="submission" date="2021-08" db="EMBL/GenBank/DDBJ databases">
        <title>Caldovatus sediminis gen. nov., sp. nov., a moderately thermophilic bacterium isolated from a hot spring.</title>
        <authorList>
            <person name="Hu C.-J."/>
            <person name="Li W.-J."/>
            <person name="Xian W.-D."/>
        </authorList>
    </citation>
    <scope>NUCLEOTIDE SEQUENCE [LARGE SCALE GENOMIC DNA]</scope>
    <source>
        <strain evidence="1 2">SYSU G05006</strain>
    </source>
</reference>
<gene>
    <name evidence="1" type="ORF">K1J50_13020</name>
</gene>
<name>A0ABS7F529_9PROT</name>
<dbReference type="RefSeq" id="WP_220118143.1">
    <property type="nucleotide sequence ID" value="NZ_JAHZUY010000038.1"/>
</dbReference>
<dbReference type="Proteomes" id="UP001519924">
    <property type="component" value="Unassembled WGS sequence"/>
</dbReference>
<evidence type="ECO:0000313" key="1">
    <source>
        <dbReference type="EMBL" id="MBW8270403.1"/>
    </source>
</evidence>
<dbReference type="EMBL" id="JAHZUY010000038">
    <property type="protein sequence ID" value="MBW8270403.1"/>
    <property type="molecule type" value="Genomic_DNA"/>
</dbReference>
<organism evidence="1 2">
    <name type="scientific">Caldovatus aquaticus</name>
    <dbReference type="NCBI Taxonomy" id="2865671"/>
    <lineage>
        <taxon>Bacteria</taxon>
        <taxon>Pseudomonadati</taxon>
        <taxon>Pseudomonadota</taxon>
        <taxon>Alphaproteobacteria</taxon>
        <taxon>Acetobacterales</taxon>
        <taxon>Roseomonadaceae</taxon>
        <taxon>Caldovatus</taxon>
    </lineage>
</organism>
<dbReference type="PROSITE" id="PS51257">
    <property type="entry name" value="PROKAR_LIPOPROTEIN"/>
    <property type="match status" value="1"/>
</dbReference>
<sequence length="217" mass="23179">MPRRRPPSPPRRAGAAAPRVLLLLAAAGVGCAGPPRRWAFACPRPGSVVTYDDGRTLAFTGAAPDNPAVCLARADGGEEVRLVHAVIPDSPLEGRGHAEGMAPLWPAQAGNAAQYRSVVRSAGSGIRYDFDARWRVVGFESVAVPAGRFDAVVLERRWSQRSGGELDAVIRYWLDTDSGIPLKRSVETIRGTTLLGPWQATRAVLPPPPPPPRAPNM</sequence>
<keyword evidence="2" id="KW-1185">Reference proteome</keyword>
<evidence type="ECO:0000313" key="2">
    <source>
        <dbReference type="Proteomes" id="UP001519924"/>
    </source>
</evidence>
<comment type="caution">
    <text evidence="1">The sequence shown here is derived from an EMBL/GenBank/DDBJ whole genome shotgun (WGS) entry which is preliminary data.</text>
</comment>
<evidence type="ECO:0008006" key="3">
    <source>
        <dbReference type="Google" id="ProtNLM"/>
    </source>
</evidence>
<protein>
    <recommendedName>
        <fullName evidence="3">Lipoprotein</fullName>
    </recommendedName>
</protein>
<proteinExistence type="predicted"/>